<dbReference type="AlphaFoldDB" id="A0A6A7G566"/>
<dbReference type="PANTHER" id="PTHR21096">
    <property type="entry name" value="PROTEIN FAM136A"/>
    <property type="match status" value="1"/>
</dbReference>
<dbReference type="InterPro" id="IPR008560">
    <property type="entry name" value="DUF842_euk"/>
</dbReference>
<evidence type="ECO:0000256" key="1">
    <source>
        <dbReference type="ARBA" id="ARBA00009952"/>
    </source>
</evidence>
<dbReference type="Pfam" id="PF05811">
    <property type="entry name" value="DUF842"/>
    <property type="match status" value="1"/>
</dbReference>
<protein>
    <submittedName>
        <fullName evidence="2">Protein FAM136A-like isoform X2</fullName>
    </submittedName>
</protein>
<name>A0A6A7G566_9CRUS</name>
<sequence length="140" mass="15997">MAEQAQSRIQESMTSLVNDLDKSFLRIIQRDMHRCAAECCDQKEPSVDQVHSCIERCSAPLHGAQSYVQNELQQFQERLQRCVLMCQDRVKDRVTANTSEAQVNVYKAEFEACAMSCVDDHIQLMPSTKRRIADTLAKNT</sequence>
<accession>A0A6A7G566</accession>
<reference evidence="2" key="1">
    <citation type="submission" date="2017-11" db="EMBL/GenBank/DDBJ databases">
        <title>The sensing device of the deep-sea amphipod.</title>
        <authorList>
            <person name="Kobayashi H."/>
            <person name="Nagahama T."/>
            <person name="Arai W."/>
            <person name="Sasagawa Y."/>
            <person name="Umeda M."/>
            <person name="Hayashi T."/>
            <person name="Nikaido I."/>
            <person name="Watanabe H."/>
            <person name="Oguri K."/>
            <person name="Kitazato H."/>
            <person name="Fujioka K."/>
            <person name="Kido Y."/>
            <person name="Takami H."/>
        </authorList>
    </citation>
    <scope>NUCLEOTIDE SEQUENCE</scope>
    <source>
        <tissue evidence="2">Whole body</tissue>
    </source>
</reference>
<comment type="similarity">
    <text evidence="1">Belongs to the FAM136 family.</text>
</comment>
<dbReference type="GO" id="GO:0005737">
    <property type="term" value="C:cytoplasm"/>
    <property type="evidence" value="ECO:0007669"/>
    <property type="project" value="TreeGrafter"/>
</dbReference>
<dbReference type="PANTHER" id="PTHR21096:SF0">
    <property type="entry name" value="PROTEIN FAM136A"/>
    <property type="match status" value="1"/>
</dbReference>
<organism evidence="2">
    <name type="scientific">Hirondellea gigas</name>
    <dbReference type="NCBI Taxonomy" id="1518452"/>
    <lineage>
        <taxon>Eukaryota</taxon>
        <taxon>Metazoa</taxon>
        <taxon>Ecdysozoa</taxon>
        <taxon>Arthropoda</taxon>
        <taxon>Crustacea</taxon>
        <taxon>Multicrustacea</taxon>
        <taxon>Malacostraca</taxon>
        <taxon>Eumalacostraca</taxon>
        <taxon>Peracarida</taxon>
        <taxon>Amphipoda</taxon>
        <taxon>Amphilochidea</taxon>
        <taxon>Lysianassida</taxon>
        <taxon>Lysianassidira</taxon>
        <taxon>Lysianassoidea</taxon>
        <taxon>Lysianassidae</taxon>
        <taxon>Hirondellea</taxon>
    </lineage>
</organism>
<evidence type="ECO:0000313" key="2">
    <source>
        <dbReference type="EMBL" id="LAC25025.1"/>
    </source>
</evidence>
<dbReference type="EMBL" id="IACT01005882">
    <property type="protein sequence ID" value="LAC25025.1"/>
    <property type="molecule type" value="mRNA"/>
</dbReference>
<proteinExistence type="evidence at transcript level"/>